<evidence type="ECO:0000256" key="4">
    <source>
        <dbReference type="ARBA" id="ARBA00012706"/>
    </source>
</evidence>
<accession>A0A8X7ZBL8</accession>
<gene>
    <name evidence="9" type="ORF">POTOM_026798</name>
</gene>
<proteinExistence type="inferred from homology"/>
<keyword evidence="7" id="KW-0326">Glycosidase</keyword>
<feature type="domain" description="Glycoside hydrolase family 5" evidence="8">
    <location>
        <begin position="137"/>
        <end position="479"/>
    </location>
</feature>
<dbReference type="InterPro" id="IPR001547">
    <property type="entry name" value="Glyco_hydro_5"/>
</dbReference>
<sequence length="553" mass="63217">MANEVLIKRLLGSSLLLIEIEWLLYRLLLEDDRGLSSTDMDHGCWVIAMLYAMKMAVIYGDYDKCVCNVWKKRWWTKLLSASNSNPPSPLGLRFLLIESVCVREREREMRHLTLVLLLAILIHQGCLHFHVEAGDGFIRARGVQFLLNGSPYYANGFNAYWLMYTASDPSQRSKVSAAFREAASHDLTVARTWAFSDGGYSPLQYSPGSYNEQMFKGLDFVIAEARRYGIKLILSLANNYDSFGGKKQYVNWARSRGQYLTSDDDFFRHPVVKGYYKNHIKARVFSLCLYSTVLYRYNSFTGIHYKDDPAIMAWELMNEPRCTSDPSGRTIQAWIAEMASFVKSIDRNHLLEAGLEGFYGPSTPRRNRLDPGLKIGTDFIANNRVPGIDFATAHAYPDQWLSSSSDQSQLSFLNNWLDTHIQDAQNILRKPILIAEFGKSWKDPGFSTYQRDLVFNTVYYKIYSSARRGGAAAGGLFWQLLTEGMGNFRDGYEIVLGQPSSTANVIAQQAHKLHQIRKIFQRMRNVERWKRARAARARRGRWQGGNKGKRIGN</sequence>
<dbReference type="EMBL" id="JAAWWB010000013">
    <property type="protein sequence ID" value="KAG6767908.1"/>
    <property type="molecule type" value="Genomic_DNA"/>
</dbReference>
<comment type="subcellular location">
    <subcellularLocation>
        <location evidence="2">Secreted</location>
    </subcellularLocation>
</comment>
<evidence type="ECO:0000313" key="9">
    <source>
        <dbReference type="EMBL" id="KAG6767908.1"/>
    </source>
</evidence>
<comment type="similarity">
    <text evidence="3">Belongs to the glycosyl hydrolase 5 (cellulase A) family.</text>
</comment>
<evidence type="ECO:0000256" key="6">
    <source>
        <dbReference type="ARBA" id="ARBA00022801"/>
    </source>
</evidence>
<dbReference type="GO" id="GO:0016985">
    <property type="term" value="F:mannan endo-1,4-beta-mannosidase activity"/>
    <property type="evidence" value="ECO:0007669"/>
    <property type="project" value="UniProtKB-EC"/>
</dbReference>
<evidence type="ECO:0000256" key="7">
    <source>
        <dbReference type="ARBA" id="ARBA00023295"/>
    </source>
</evidence>
<evidence type="ECO:0000256" key="2">
    <source>
        <dbReference type="ARBA" id="ARBA00004613"/>
    </source>
</evidence>
<evidence type="ECO:0000256" key="5">
    <source>
        <dbReference type="ARBA" id="ARBA00022525"/>
    </source>
</evidence>
<dbReference type="PANTHER" id="PTHR31451:SF64">
    <property type="entry name" value="MANNAN ENDO-1,4-BETA-MANNOSIDASE 7"/>
    <property type="match status" value="1"/>
</dbReference>
<comment type="catalytic activity">
    <reaction evidence="1">
        <text>Random hydrolysis of (1-&gt;4)-beta-D-mannosidic linkages in mannans, galactomannans and glucomannans.</text>
        <dbReference type="EC" id="3.2.1.78"/>
    </reaction>
</comment>
<evidence type="ECO:0000259" key="8">
    <source>
        <dbReference type="Pfam" id="PF26410"/>
    </source>
</evidence>
<dbReference type="Pfam" id="PF26410">
    <property type="entry name" value="GH5_mannosidase"/>
    <property type="match status" value="1"/>
</dbReference>
<comment type="caution">
    <text evidence="9">The sequence shown here is derived from an EMBL/GenBank/DDBJ whole genome shotgun (WGS) entry which is preliminary data.</text>
</comment>
<dbReference type="GO" id="GO:0005576">
    <property type="term" value="C:extracellular region"/>
    <property type="evidence" value="ECO:0007669"/>
    <property type="project" value="UniProtKB-SubCell"/>
</dbReference>
<dbReference type="AlphaFoldDB" id="A0A8X7ZBL8"/>
<dbReference type="FunFam" id="3.20.20.80:FF:000012">
    <property type="entry name" value="Mannan endo-1,4-beta-mannosidase 6"/>
    <property type="match status" value="1"/>
</dbReference>
<dbReference type="EC" id="3.2.1.78" evidence="4"/>
<keyword evidence="5" id="KW-0964">Secreted</keyword>
<organism evidence="9 10">
    <name type="scientific">Populus tomentosa</name>
    <name type="common">Chinese white poplar</name>
    <dbReference type="NCBI Taxonomy" id="118781"/>
    <lineage>
        <taxon>Eukaryota</taxon>
        <taxon>Viridiplantae</taxon>
        <taxon>Streptophyta</taxon>
        <taxon>Embryophyta</taxon>
        <taxon>Tracheophyta</taxon>
        <taxon>Spermatophyta</taxon>
        <taxon>Magnoliopsida</taxon>
        <taxon>eudicotyledons</taxon>
        <taxon>Gunneridae</taxon>
        <taxon>Pentapetalae</taxon>
        <taxon>rosids</taxon>
        <taxon>fabids</taxon>
        <taxon>Malpighiales</taxon>
        <taxon>Salicaceae</taxon>
        <taxon>Saliceae</taxon>
        <taxon>Populus</taxon>
    </lineage>
</organism>
<evidence type="ECO:0000313" key="10">
    <source>
        <dbReference type="Proteomes" id="UP000886885"/>
    </source>
</evidence>
<evidence type="ECO:0000256" key="3">
    <source>
        <dbReference type="ARBA" id="ARBA00005641"/>
    </source>
</evidence>
<keyword evidence="10" id="KW-1185">Reference proteome</keyword>
<dbReference type="GO" id="GO:0000272">
    <property type="term" value="P:polysaccharide catabolic process"/>
    <property type="evidence" value="ECO:0007669"/>
    <property type="project" value="InterPro"/>
</dbReference>
<dbReference type="InterPro" id="IPR045053">
    <property type="entry name" value="MAN-like"/>
</dbReference>
<name>A0A8X7ZBL8_POPTO</name>
<reference evidence="9" key="1">
    <citation type="journal article" date="2020" name="bioRxiv">
        <title>Hybrid origin of Populus tomentosa Carr. identified through genome sequencing and phylogenomic analysis.</title>
        <authorList>
            <person name="An X."/>
            <person name="Gao K."/>
            <person name="Chen Z."/>
            <person name="Li J."/>
            <person name="Yang X."/>
            <person name="Yang X."/>
            <person name="Zhou J."/>
            <person name="Guo T."/>
            <person name="Zhao T."/>
            <person name="Huang S."/>
            <person name="Miao D."/>
            <person name="Khan W.U."/>
            <person name="Rao P."/>
            <person name="Ye M."/>
            <person name="Lei B."/>
            <person name="Liao W."/>
            <person name="Wang J."/>
            <person name="Ji L."/>
            <person name="Li Y."/>
            <person name="Guo B."/>
            <person name="Mustafa N.S."/>
            <person name="Li S."/>
            <person name="Yun Q."/>
            <person name="Keller S.R."/>
            <person name="Mao J."/>
            <person name="Zhang R."/>
            <person name="Strauss S.H."/>
        </authorList>
    </citation>
    <scope>NUCLEOTIDE SEQUENCE</scope>
    <source>
        <strain evidence="9">GM15</strain>
        <tissue evidence="9">Leaf</tissue>
    </source>
</reference>
<keyword evidence="6" id="KW-0378">Hydrolase</keyword>
<protein>
    <recommendedName>
        <fullName evidence="4">mannan endo-1,4-beta-mannosidase</fullName>
        <ecNumber evidence="4">3.2.1.78</ecNumber>
    </recommendedName>
</protein>
<dbReference type="PANTHER" id="PTHR31451">
    <property type="match status" value="1"/>
</dbReference>
<evidence type="ECO:0000256" key="1">
    <source>
        <dbReference type="ARBA" id="ARBA00001678"/>
    </source>
</evidence>
<dbReference type="Proteomes" id="UP000886885">
    <property type="component" value="Chromosome 7A"/>
</dbReference>
<dbReference type="OrthoDB" id="406631at2759"/>